<protein>
    <submittedName>
        <fullName evidence="4">1,4-dihydroxy-2-naphthoyl-CoA hydrolase</fullName>
        <ecNumber evidence="4">3.1.2.28</ecNumber>
    </submittedName>
</protein>
<dbReference type="AlphaFoldDB" id="A0A554XEH7"/>
<dbReference type="Pfam" id="PF03061">
    <property type="entry name" value="4HBT"/>
    <property type="match status" value="1"/>
</dbReference>
<dbReference type="GO" id="GO:0061522">
    <property type="term" value="F:1,4-dihydroxy-2-naphthoyl-CoA thioesterase activity"/>
    <property type="evidence" value="ECO:0007669"/>
    <property type="project" value="UniProtKB-EC"/>
</dbReference>
<dbReference type="InterPro" id="IPR006683">
    <property type="entry name" value="Thioestr_dom"/>
</dbReference>
<evidence type="ECO:0000256" key="2">
    <source>
        <dbReference type="ARBA" id="ARBA00022801"/>
    </source>
</evidence>
<dbReference type="EC" id="3.1.2.28" evidence="4"/>
<evidence type="ECO:0000313" key="5">
    <source>
        <dbReference type="Proteomes" id="UP000318294"/>
    </source>
</evidence>
<dbReference type="GO" id="GO:0047617">
    <property type="term" value="F:fatty acyl-CoA hydrolase activity"/>
    <property type="evidence" value="ECO:0007669"/>
    <property type="project" value="InterPro"/>
</dbReference>
<dbReference type="RefSeq" id="WP_236640385.1">
    <property type="nucleotide sequence ID" value="NZ_VJON01000022.1"/>
</dbReference>
<sequence>MRSSVDEAAPDLPFSVHVPFVELLGFRLRRWDEGVAELVYEPAEAHLNSFGVVHGGASMTLLDVALAHAARSVQRDMGVVTIEMKTSFFQAARGPLRATARLLHRTATLAFAEGEIRDAHERLCAHASGTFRYVRRLPVGGREVQALRRIEAAQDANPLPPSPPA</sequence>
<evidence type="ECO:0000256" key="1">
    <source>
        <dbReference type="ARBA" id="ARBA00008324"/>
    </source>
</evidence>
<evidence type="ECO:0000313" key="4">
    <source>
        <dbReference type="EMBL" id="TSE34247.1"/>
    </source>
</evidence>
<comment type="caution">
    <text evidence="4">The sequence shown here is derived from an EMBL/GenBank/DDBJ whole genome shotgun (WGS) entry which is preliminary data.</text>
</comment>
<reference evidence="4 5" key="1">
    <citation type="submission" date="2019-07" db="EMBL/GenBank/DDBJ databases">
        <title>Tepidimonas charontis SPSP-6 draft genome.</title>
        <authorList>
            <person name="Da Costa M.S."/>
            <person name="Froufe H.J.C."/>
            <person name="Egas C."/>
            <person name="Albuquerque L."/>
        </authorList>
    </citation>
    <scope>NUCLEOTIDE SEQUENCE [LARGE SCALE GENOMIC DNA]</scope>
    <source>
        <strain evidence="4 5">SPSP-6</strain>
    </source>
</reference>
<name>A0A554XEH7_9BURK</name>
<dbReference type="Proteomes" id="UP000318294">
    <property type="component" value="Unassembled WGS sequence"/>
</dbReference>
<keyword evidence="5" id="KW-1185">Reference proteome</keyword>
<dbReference type="EMBL" id="VJON01000022">
    <property type="protein sequence ID" value="TSE34247.1"/>
    <property type="molecule type" value="Genomic_DNA"/>
</dbReference>
<dbReference type="PANTHER" id="PTHR21660:SF1">
    <property type="entry name" value="ACYL-COENZYME A THIOESTERASE 13"/>
    <property type="match status" value="1"/>
</dbReference>
<accession>A0A554XEH7</accession>
<organism evidence="4 5">
    <name type="scientific">Tepidimonas charontis</name>
    <dbReference type="NCBI Taxonomy" id="2267262"/>
    <lineage>
        <taxon>Bacteria</taxon>
        <taxon>Pseudomonadati</taxon>
        <taxon>Pseudomonadota</taxon>
        <taxon>Betaproteobacteria</taxon>
        <taxon>Burkholderiales</taxon>
        <taxon>Tepidimonas</taxon>
    </lineage>
</organism>
<evidence type="ECO:0000259" key="3">
    <source>
        <dbReference type="Pfam" id="PF03061"/>
    </source>
</evidence>
<keyword evidence="2 4" id="KW-0378">Hydrolase</keyword>
<dbReference type="SUPFAM" id="SSF54637">
    <property type="entry name" value="Thioesterase/thiol ester dehydrase-isomerase"/>
    <property type="match status" value="1"/>
</dbReference>
<comment type="similarity">
    <text evidence="1">Belongs to the thioesterase PaaI family.</text>
</comment>
<dbReference type="CDD" id="cd03443">
    <property type="entry name" value="PaaI_thioesterase"/>
    <property type="match status" value="1"/>
</dbReference>
<dbReference type="Gene3D" id="3.10.129.10">
    <property type="entry name" value="Hotdog Thioesterase"/>
    <property type="match status" value="1"/>
</dbReference>
<dbReference type="InterPro" id="IPR039298">
    <property type="entry name" value="ACOT13"/>
</dbReference>
<dbReference type="PANTHER" id="PTHR21660">
    <property type="entry name" value="THIOESTERASE SUPERFAMILY MEMBER-RELATED"/>
    <property type="match status" value="1"/>
</dbReference>
<proteinExistence type="inferred from homology"/>
<dbReference type="InterPro" id="IPR003736">
    <property type="entry name" value="PAAI_dom"/>
</dbReference>
<dbReference type="InterPro" id="IPR029069">
    <property type="entry name" value="HotDog_dom_sf"/>
</dbReference>
<feature type="domain" description="Thioesterase" evidence="3">
    <location>
        <begin position="50"/>
        <end position="125"/>
    </location>
</feature>
<gene>
    <name evidence="4" type="primary">menI</name>
    <name evidence="4" type="ORF">Tchar_01553</name>
</gene>
<dbReference type="NCBIfam" id="TIGR00369">
    <property type="entry name" value="unchar_dom_1"/>
    <property type="match status" value="1"/>
</dbReference>